<protein>
    <recommendedName>
        <fullName evidence="3">MerR family transcriptional regulator</fullName>
    </recommendedName>
</protein>
<sequence length="315" mass="34696">MTATAAPGAWPGLTYGATERLLADLNDTSVEGVRTRFRKLRLRPFPDEIRTGTGNRVVYDLRRLLALCAVFELNRLFVPQGHCVQLVEAHWVEWCRASLVAAHRLGLAPAATSAPDDAVSVLRLCVNAFGADEQAPQVVFTAAEPPNADDPAAPALLVDAERMVAAIGAASRDRSAASSAFGDLDAYFGWGRPELPHRAVVSEMPGRRGFLEDGPYFERAGMLLRAAAPRSTFERDRLQGVVDYLERPAPVDAWKSEVGSDEDRPRLKHLLNIHAQRLGLVVRERYPETLAIADRENVGEIALRYIADARERLIR</sequence>
<evidence type="ECO:0000313" key="2">
    <source>
        <dbReference type="Proteomes" id="UP000528945"/>
    </source>
</evidence>
<proteinExistence type="predicted"/>
<dbReference type="EMBL" id="JACIDB010000010">
    <property type="protein sequence ID" value="MBB3877025.1"/>
    <property type="molecule type" value="Genomic_DNA"/>
</dbReference>
<dbReference type="AlphaFoldDB" id="A0AAW3TYQ3"/>
<evidence type="ECO:0008006" key="3">
    <source>
        <dbReference type="Google" id="ProtNLM"/>
    </source>
</evidence>
<gene>
    <name evidence="1" type="ORF">GGR47_003293</name>
</gene>
<evidence type="ECO:0000313" key="1">
    <source>
        <dbReference type="EMBL" id="MBB3877025.1"/>
    </source>
</evidence>
<name>A0AAW3TYQ3_9SPHN</name>
<comment type="caution">
    <text evidence="1">The sequence shown here is derived from an EMBL/GenBank/DDBJ whole genome shotgun (WGS) entry which is preliminary data.</text>
</comment>
<keyword evidence="2" id="KW-1185">Reference proteome</keyword>
<accession>A0AAW3TYQ3</accession>
<reference evidence="1 2" key="1">
    <citation type="submission" date="2020-08" db="EMBL/GenBank/DDBJ databases">
        <title>Genomic Encyclopedia of Type Strains, Phase IV (KMG-IV): sequencing the most valuable type-strain genomes for metagenomic binning, comparative biology and taxonomic classification.</title>
        <authorList>
            <person name="Goeker M."/>
        </authorList>
    </citation>
    <scope>NUCLEOTIDE SEQUENCE [LARGE SCALE GENOMIC DNA]</scope>
    <source>
        <strain evidence="1 2">DSM 15581</strain>
    </source>
</reference>
<dbReference type="RefSeq" id="WP_147036017.1">
    <property type="nucleotide sequence ID" value="NZ_JACIDB010000010.1"/>
</dbReference>
<dbReference type="Proteomes" id="UP000528945">
    <property type="component" value="Unassembled WGS sequence"/>
</dbReference>
<organism evidence="1 2">
    <name type="scientific">Sphingomonas aquatilis</name>
    <dbReference type="NCBI Taxonomy" id="93063"/>
    <lineage>
        <taxon>Bacteria</taxon>
        <taxon>Pseudomonadati</taxon>
        <taxon>Pseudomonadota</taxon>
        <taxon>Alphaproteobacteria</taxon>
        <taxon>Sphingomonadales</taxon>
        <taxon>Sphingomonadaceae</taxon>
        <taxon>Sphingomonas</taxon>
    </lineage>
</organism>